<sequence length="273" mass="28925">MASELVTTALGGLHVERMGAGSPVVLWHSLFLDSRSWCGLQDDLARTRSVIVVDGPSHGRSAPVGRDFTFAECVTAAEQVLDGLGVTGSVDWVGNAWGGHVGIQLAAHRPGRIRTLTTIGTPAHALRAAERWTKVWPLVQLYRLTGPNPLLVKPLSEALVGAESFEAAPELARSVMSAFTGADKAAMFRAMRSMMLNRPDMGADLSTITVPTLLIAGRDDITGWRPADAQAVADTMVDARVVAADGSGHSSPLLIDRQTVAAALTDFWAAQPV</sequence>
<gene>
    <name evidence="2" type="ORF">HLY00_909</name>
</gene>
<dbReference type="EMBL" id="JABFYL010000021">
    <property type="protein sequence ID" value="NVN50059.1"/>
    <property type="molecule type" value="Genomic_DNA"/>
</dbReference>
<evidence type="ECO:0000259" key="1">
    <source>
        <dbReference type="Pfam" id="PF12697"/>
    </source>
</evidence>
<organism evidence="2 3">
    <name type="scientific">Mycolicibacterium hippocampi</name>
    <dbReference type="NCBI Taxonomy" id="659824"/>
    <lineage>
        <taxon>Bacteria</taxon>
        <taxon>Bacillati</taxon>
        <taxon>Actinomycetota</taxon>
        <taxon>Actinomycetes</taxon>
        <taxon>Mycobacteriales</taxon>
        <taxon>Mycobacteriaceae</taxon>
        <taxon>Mycolicibacterium</taxon>
    </lineage>
</organism>
<dbReference type="GO" id="GO:0046464">
    <property type="term" value="P:acylglycerol catabolic process"/>
    <property type="evidence" value="ECO:0007669"/>
    <property type="project" value="TreeGrafter"/>
</dbReference>
<reference evidence="2 3" key="1">
    <citation type="submission" date="2020-05" db="EMBL/GenBank/DDBJ databases">
        <title>Draft genome sequence of Mycobacterium hippocampi DL, isolated from European seabass, Dicentrarchus labrax, reared in fish farms.</title>
        <authorList>
            <person name="Stathopoulou P."/>
            <person name="Asimakis E."/>
            <person name="Tzokas K."/>
            <person name="Batargias C."/>
            <person name="Tsiamis G."/>
        </authorList>
    </citation>
    <scope>NUCLEOTIDE SEQUENCE [LARGE SCALE GENOMIC DNA]</scope>
    <source>
        <strain evidence="2 3">DL</strain>
    </source>
</reference>
<proteinExistence type="predicted"/>
<dbReference type="Proteomes" id="UP000570517">
    <property type="component" value="Unassembled WGS sequence"/>
</dbReference>
<keyword evidence="3" id="KW-1185">Reference proteome</keyword>
<dbReference type="InterPro" id="IPR050266">
    <property type="entry name" value="AB_hydrolase_sf"/>
</dbReference>
<dbReference type="RefSeq" id="WP_178358429.1">
    <property type="nucleotide sequence ID" value="NZ_JABFYL010000021.1"/>
</dbReference>
<dbReference type="PANTHER" id="PTHR43798">
    <property type="entry name" value="MONOACYLGLYCEROL LIPASE"/>
    <property type="match status" value="1"/>
</dbReference>
<name>A0A850PI68_9MYCO</name>
<dbReference type="GO" id="GO:0047372">
    <property type="term" value="F:monoacylglycerol lipase activity"/>
    <property type="evidence" value="ECO:0007669"/>
    <property type="project" value="TreeGrafter"/>
</dbReference>
<dbReference type="Pfam" id="PF12697">
    <property type="entry name" value="Abhydrolase_6"/>
    <property type="match status" value="1"/>
</dbReference>
<dbReference type="SUPFAM" id="SSF53474">
    <property type="entry name" value="alpha/beta-Hydrolases"/>
    <property type="match status" value="1"/>
</dbReference>
<dbReference type="AlphaFoldDB" id="A0A850PI68"/>
<accession>A0A850PI68</accession>
<evidence type="ECO:0000313" key="2">
    <source>
        <dbReference type="EMBL" id="NVN50059.1"/>
    </source>
</evidence>
<dbReference type="PANTHER" id="PTHR43798:SF5">
    <property type="entry name" value="MONOACYLGLYCEROL LIPASE ABHD6"/>
    <property type="match status" value="1"/>
</dbReference>
<comment type="caution">
    <text evidence="2">The sequence shown here is derived from an EMBL/GenBank/DDBJ whole genome shotgun (WGS) entry which is preliminary data.</text>
</comment>
<keyword evidence="2" id="KW-0378">Hydrolase</keyword>
<evidence type="ECO:0000313" key="3">
    <source>
        <dbReference type="Proteomes" id="UP000570517"/>
    </source>
</evidence>
<dbReference type="GO" id="GO:0016020">
    <property type="term" value="C:membrane"/>
    <property type="evidence" value="ECO:0007669"/>
    <property type="project" value="TreeGrafter"/>
</dbReference>
<dbReference type="InterPro" id="IPR000073">
    <property type="entry name" value="AB_hydrolase_1"/>
</dbReference>
<dbReference type="Gene3D" id="3.40.50.1820">
    <property type="entry name" value="alpha/beta hydrolase"/>
    <property type="match status" value="1"/>
</dbReference>
<protein>
    <submittedName>
        <fullName evidence="2">Hydrolase</fullName>
    </submittedName>
</protein>
<dbReference type="InterPro" id="IPR029058">
    <property type="entry name" value="AB_hydrolase_fold"/>
</dbReference>
<feature type="domain" description="AB hydrolase-1" evidence="1">
    <location>
        <begin position="24"/>
        <end position="261"/>
    </location>
</feature>